<dbReference type="GeneID" id="116187448"/>
<keyword evidence="2" id="KW-1185">Reference proteome</keyword>
<dbReference type="Proteomes" id="UP000515151">
    <property type="component" value="Chromosome 8"/>
</dbReference>
<evidence type="ECO:0000313" key="2">
    <source>
        <dbReference type="Proteomes" id="UP000515151"/>
    </source>
</evidence>
<evidence type="ECO:0000256" key="1">
    <source>
        <dbReference type="SAM" id="MobiDB-lite"/>
    </source>
</evidence>
<dbReference type="PANTHER" id="PTHR13379:SF0">
    <property type="entry name" value="UPF0415 PROTEIN C7ORF25"/>
    <property type="match status" value="1"/>
</dbReference>
<reference evidence="2" key="1">
    <citation type="journal article" date="2020" name="Plant Biotechnol. J.">
        <title>The pomegranate (Punica granatum L.) draft genome dissects genetic divergence between soft- and hard-seeded cultivars.</title>
        <authorList>
            <person name="Luo X."/>
            <person name="Li H."/>
            <person name="Wu Z."/>
            <person name="Yao W."/>
            <person name="Zhao P."/>
            <person name="Cao D."/>
            <person name="Yu H."/>
            <person name="Li K."/>
            <person name="Poudel K."/>
            <person name="Zhao D."/>
            <person name="Zhang F."/>
            <person name="Xia X."/>
            <person name="Chen L."/>
            <person name="Wang Q."/>
            <person name="Jing D."/>
            <person name="Cao S."/>
        </authorList>
    </citation>
    <scope>NUCLEOTIDE SEQUENCE [LARGE SCALE GENOMIC DNA]</scope>
    <source>
        <strain evidence="2">cv. Tunisia</strain>
    </source>
</reference>
<sequence>MADSGEGYAVEEAKRRCRRVTDSIGRLPLSTPDSCKRTLHRLVLAGLSFLSRWPSPSSSSSSAAPLSINIEHLEPVLYILRQPFVNGASRVCKPIPQSPATNGDRGSGSGSKTAHSMLT</sequence>
<gene>
    <name evidence="3" type="primary">LOC116187448</name>
</gene>
<name>A0A6P8BNV4_PUNGR</name>
<dbReference type="RefSeq" id="XP_031372009.1">
    <property type="nucleotide sequence ID" value="XM_031516149.1"/>
</dbReference>
<evidence type="ECO:0000313" key="3">
    <source>
        <dbReference type="RefSeq" id="XP_031372009.1"/>
    </source>
</evidence>
<organism evidence="2 3">
    <name type="scientific">Punica granatum</name>
    <name type="common">Pomegranate</name>
    <dbReference type="NCBI Taxonomy" id="22663"/>
    <lineage>
        <taxon>Eukaryota</taxon>
        <taxon>Viridiplantae</taxon>
        <taxon>Streptophyta</taxon>
        <taxon>Embryophyta</taxon>
        <taxon>Tracheophyta</taxon>
        <taxon>Spermatophyta</taxon>
        <taxon>Magnoliopsida</taxon>
        <taxon>eudicotyledons</taxon>
        <taxon>Gunneridae</taxon>
        <taxon>Pentapetalae</taxon>
        <taxon>rosids</taxon>
        <taxon>malvids</taxon>
        <taxon>Myrtales</taxon>
        <taxon>Lythraceae</taxon>
        <taxon>Punica</taxon>
    </lineage>
</organism>
<proteinExistence type="predicted"/>
<protein>
    <submittedName>
        <fullName evidence="3">Uncharacterized protein LOC116187448</fullName>
    </submittedName>
</protein>
<reference evidence="3" key="2">
    <citation type="submission" date="2025-08" db="UniProtKB">
        <authorList>
            <consortium name="RefSeq"/>
        </authorList>
    </citation>
    <scope>IDENTIFICATION</scope>
    <source>
        <tissue evidence="3">Leaf</tissue>
    </source>
</reference>
<feature type="region of interest" description="Disordered" evidence="1">
    <location>
        <begin position="91"/>
        <end position="119"/>
    </location>
</feature>
<dbReference type="AlphaFoldDB" id="A0A6P8BNV4"/>
<feature type="compositionally biased region" description="Polar residues" evidence="1">
    <location>
        <begin position="110"/>
        <end position="119"/>
    </location>
</feature>
<accession>A0A6P8BNV4</accession>
<dbReference type="PANTHER" id="PTHR13379">
    <property type="entry name" value="UNCHARACTERIZED DUF1308"/>
    <property type="match status" value="1"/>
</dbReference>